<reference evidence="3 4" key="1">
    <citation type="submission" date="2019-10" db="EMBL/GenBank/DDBJ databases">
        <authorList>
            <person name="Palmer J.M."/>
        </authorList>
    </citation>
    <scope>NUCLEOTIDE SEQUENCE [LARGE SCALE GENOMIC DNA]</scope>
    <source>
        <strain evidence="3 4">TWF694</strain>
    </source>
</reference>
<name>A0AAV9XNA6_9PEZI</name>
<keyword evidence="2" id="KW-0472">Membrane</keyword>
<keyword evidence="2" id="KW-0812">Transmembrane</keyword>
<dbReference type="EMBL" id="JAVHJO010000001">
    <property type="protein sequence ID" value="KAK6543436.1"/>
    <property type="molecule type" value="Genomic_DNA"/>
</dbReference>
<feature type="region of interest" description="Disordered" evidence="1">
    <location>
        <begin position="18"/>
        <end position="51"/>
    </location>
</feature>
<organism evidence="3 4">
    <name type="scientific">Orbilia ellipsospora</name>
    <dbReference type="NCBI Taxonomy" id="2528407"/>
    <lineage>
        <taxon>Eukaryota</taxon>
        <taxon>Fungi</taxon>
        <taxon>Dikarya</taxon>
        <taxon>Ascomycota</taxon>
        <taxon>Pezizomycotina</taxon>
        <taxon>Orbiliomycetes</taxon>
        <taxon>Orbiliales</taxon>
        <taxon>Orbiliaceae</taxon>
        <taxon>Orbilia</taxon>
    </lineage>
</organism>
<evidence type="ECO:0000256" key="1">
    <source>
        <dbReference type="SAM" id="MobiDB-lite"/>
    </source>
</evidence>
<evidence type="ECO:0000256" key="2">
    <source>
        <dbReference type="SAM" id="Phobius"/>
    </source>
</evidence>
<keyword evidence="2" id="KW-1133">Transmembrane helix</keyword>
<dbReference type="Proteomes" id="UP001365542">
    <property type="component" value="Unassembled WGS sequence"/>
</dbReference>
<evidence type="ECO:0000313" key="3">
    <source>
        <dbReference type="EMBL" id="KAK6543436.1"/>
    </source>
</evidence>
<gene>
    <name evidence="3" type="ORF">TWF694_000183</name>
</gene>
<keyword evidence="4" id="KW-1185">Reference proteome</keyword>
<comment type="caution">
    <text evidence="3">The sequence shown here is derived from an EMBL/GenBank/DDBJ whole genome shotgun (WGS) entry which is preliminary data.</text>
</comment>
<feature type="transmembrane region" description="Helical" evidence="2">
    <location>
        <begin position="87"/>
        <end position="109"/>
    </location>
</feature>
<protein>
    <submittedName>
        <fullName evidence="3">Uncharacterized protein</fullName>
    </submittedName>
</protein>
<sequence length="159" mass="16231">MRNVCQVAGVTLIIPSGSTTGTTSRSSTSLIATRGSSTSSRASATRTPSTLVTSTTSRAVATGFQGLPGDELTPEDGSNIDSKFSSAAAGGIAAGIALLLVAISAYLGFKFGKRVPDVPAIPVSDDPEVVYYGGIVDNQEPGVLEERSDSGSFFLSRHS</sequence>
<evidence type="ECO:0000313" key="4">
    <source>
        <dbReference type="Proteomes" id="UP001365542"/>
    </source>
</evidence>
<dbReference type="AlphaFoldDB" id="A0AAV9XNA6"/>
<accession>A0AAV9XNA6</accession>
<proteinExistence type="predicted"/>